<feature type="transmembrane region" description="Helical" evidence="5">
    <location>
        <begin position="132"/>
        <end position="153"/>
    </location>
</feature>
<dbReference type="GO" id="GO:0016020">
    <property type="term" value="C:membrane"/>
    <property type="evidence" value="ECO:0007669"/>
    <property type="project" value="UniProtKB-SubCell"/>
</dbReference>
<comment type="caution">
    <text evidence="6">The sequence shown here is derived from an EMBL/GenBank/DDBJ whole genome shotgun (WGS) entry which is preliminary data.</text>
</comment>
<sequence length="290" mass="31775">MFGVAIGIDPSDFKMVIKKPKAVLVGLSGQWLILPFLTILLIALMGSYISTGMAMGMILVASCPGGNISNFMVHHAKGNTALSVSLTAFSTVGSIILTPLTFLFWGTIYTSWIATDAENPLLRELSINPIEVGTAVFLLLGLPLLLGMGLRRIAPHLVSRLHTPMRWASILAFLAIIIVAFSKNLESFLAYIHLIFAIVLIHNAAVYLGGYTWSRAFKLKRRERRSIAIEMGIQNSGLGLVLLLNPTIFPLELPIGGMAAITAWWGIWHMVSGLSISSYWRMRTQTDAHE</sequence>
<keyword evidence="3 5" id="KW-1133">Transmembrane helix</keyword>
<proteinExistence type="predicted"/>
<keyword evidence="4 5" id="KW-0472">Membrane</keyword>
<protein>
    <submittedName>
        <fullName evidence="6">Bile acid:sodium symporter family protein</fullName>
    </submittedName>
</protein>
<dbReference type="PANTHER" id="PTHR10361:SF28">
    <property type="entry name" value="P3 PROTEIN-RELATED"/>
    <property type="match status" value="1"/>
</dbReference>
<dbReference type="OrthoDB" id="9806785at2"/>
<dbReference type="Pfam" id="PF01758">
    <property type="entry name" value="SBF"/>
    <property type="match status" value="1"/>
</dbReference>
<feature type="transmembrane region" description="Helical" evidence="5">
    <location>
        <begin position="165"/>
        <end position="182"/>
    </location>
</feature>
<feature type="transmembrane region" description="Helical" evidence="5">
    <location>
        <begin position="52"/>
        <end position="73"/>
    </location>
</feature>
<evidence type="ECO:0000313" key="7">
    <source>
        <dbReference type="Proteomes" id="UP000468650"/>
    </source>
</evidence>
<dbReference type="Gene3D" id="1.20.1530.20">
    <property type="match status" value="1"/>
</dbReference>
<dbReference type="EMBL" id="WBVO01000002">
    <property type="protein sequence ID" value="KAB2814122.1"/>
    <property type="molecule type" value="Genomic_DNA"/>
</dbReference>
<gene>
    <name evidence="6" type="ORF">F8C67_04505</name>
</gene>
<dbReference type="PANTHER" id="PTHR10361">
    <property type="entry name" value="SODIUM-BILE ACID COTRANSPORTER"/>
    <property type="match status" value="1"/>
</dbReference>
<comment type="subcellular location">
    <subcellularLocation>
        <location evidence="1">Membrane</location>
        <topology evidence="1">Multi-pass membrane protein</topology>
    </subcellularLocation>
</comment>
<evidence type="ECO:0000256" key="1">
    <source>
        <dbReference type="ARBA" id="ARBA00004141"/>
    </source>
</evidence>
<dbReference type="AlphaFoldDB" id="A0A6N6RIH3"/>
<feature type="transmembrane region" description="Helical" evidence="5">
    <location>
        <begin position="231"/>
        <end position="249"/>
    </location>
</feature>
<dbReference type="InterPro" id="IPR002657">
    <property type="entry name" value="BilAc:Na_symport/Acr3"/>
</dbReference>
<evidence type="ECO:0000256" key="3">
    <source>
        <dbReference type="ARBA" id="ARBA00022989"/>
    </source>
</evidence>
<feature type="transmembrane region" description="Helical" evidence="5">
    <location>
        <begin position="85"/>
        <end position="112"/>
    </location>
</feature>
<dbReference type="Proteomes" id="UP000468650">
    <property type="component" value="Unassembled WGS sequence"/>
</dbReference>
<reference evidence="6 7" key="1">
    <citation type="submission" date="2019-09" db="EMBL/GenBank/DDBJ databases">
        <title>Genomes of family Cryomorphaceae.</title>
        <authorList>
            <person name="Bowman J.P."/>
        </authorList>
    </citation>
    <scope>NUCLEOTIDE SEQUENCE [LARGE SCALE GENOMIC DNA]</scope>
    <source>
        <strain evidence="6 7">LMG 25704</strain>
    </source>
</reference>
<dbReference type="InterPro" id="IPR004710">
    <property type="entry name" value="Bilac:Na_transpt"/>
</dbReference>
<feature type="transmembrane region" description="Helical" evidence="5">
    <location>
        <begin position="22"/>
        <end position="46"/>
    </location>
</feature>
<accession>A0A6N6RIH3</accession>
<keyword evidence="2 5" id="KW-0812">Transmembrane</keyword>
<feature type="transmembrane region" description="Helical" evidence="5">
    <location>
        <begin position="188"/>
        <end position="210"/>
    </location>
</feature>
<evidence type="ECO:0000313" key="6">
    <source>
        <dbReference type="EMBL" id="KAB2814122.1"/>
    </source>
</evidence>
<evidence type="ECO:0000256" key="5">
    <source>
        <dbReference type="SAM" id="Phobius"/>
    </source>
</evidence>
<feature type="transmembrane region" description="Helical" evidence="5">
    <location>
        <begin position="255"/>
        <end position="276"/>
    </location>
</feature>
<evidence type="ECO:0000256" key="4">
    <source>
        <dbReference type="ARBA" id="ARBA00023136"/>
    </source>
</evidence>
<evidence type="ECO:0000256" key="2">
    <source>
        <dbReference type="ARBA" id="ARBA00022692"/>
    </source>
</evidence>
<keyword evidence="7" id="KW-1185">Reference proteome</keyword>
<organism evidence="6 7">
    <name type="scientific">Phaeocystidibacter luteus</name>
    <dbReference type="NCBI Taxonomy" id="911197"/>
    <lineage>
        <taxon>Bacteria</taxon>
        <taxon>Pseudomonadati</taxon>
        <taxon>Bacteroidota</taxon>
        <taxon>Flavobacteriia</taxon>
        <taxon>Flavobacteriales</taxon>
        <taxon>Phaeocystidibacteraceae</taxon>
        <taxon>Phaeocystidibacter</taxon>
    </lineage>
</organism>
<dbReference type="InterPro" id="IPR038770">
    <property type="entry name" value="Na+/solute_symporter_sf"/>
</dbReference>
<name>A0A6N6RIH3_9FLAO</name>